<feature type="signal peptide" evidence="1">
    <location>
        <begin position="1"/>
        <end position="18"/>
    </location>
</feature>
<gene>
    <name evidence="2" type="ORF">LZC94_37195</name>
</gene>
<dbReference type="RefSeq" id="WP_394823078.1">
    <property type="nucleotide sequence ID" value="NZ_CP089984.1"/>
</dbReference>
<dbReference type="EMBL" id="CP089984">
    <property type="protein sequence ID" value="WXB13468.1"/>
    <property type="molecule type" value="Genomic_DNA"/>
</dbReference>
<keyword evidence="1" id="KW-0732">Signal</keyword>
<protein>
    <recommendedName>
        <fullName evidence="4">YjbH domain-containing protein</fullName>
    </recommendedName>
</protein>
<evidence type="ECO:0000256" key="1">
    <source>
        <dbReference type="SAM" id="SignalP"/>
    </source>
</evidence>
<evidence type="ECO:0008006" key="4">
    <source>
        <dbReference type="Google" id="ProtNLM"/>
    </source>
</evidence>
<reference evidence="2 3" key="1">
    <citation type="submission" date="2021-12" db="EMBL/GenBank/DDBJ databases">
        <title>Discovery of the Pendulisporaceae a myxobacterial family with distinct sporulation behavior and unique specialized metabolism.</title>
        <authorList>
            <person name="Garcia R."/>
            <person name="Popoff A."/>
            <person name="Bader C.D."/>
            <person name="Loehr J."/>
            <person name="Walesch S."/>
            <person name="Walt C."/>
            <person name="Boldt J."/>
            <person name="Bunk B."/>
            <person name="Haeckl F.J.F.P.J."/>
            <person name="Gunesch A.P."/>
            <person name="Birkelbach J."/>
            <person name="Nuebel U."/>
            <person name="Pietschmann T."/>
            <person name="Bach T."/>
            <person name="Mueller R."/>
        </authorList>
    </citation>
    <scope>NUCLEOTIDE SEQUENCE [LARGE SCALE GENOMIC DNA]</scope>
    <source>
        <strain evidence="2 3">MSr11954</strain>
    </source>
</reference>
<evidence type="ECO:0000313" key="3">
    <source>
        <dbReference type="Proteomes" id="UP001370348"/>
    </source>
</evidence>
<sequence>MAMSLAAFFMATSLPALAQSAPRARPAIHERVEALPREGPRHALDVTIVGAYARVLDSKRVSGLADIGLFELRARLLLGGKAAYCAGLDGAVGGSNRGAVYAATLYPGGIGGRWGDGNGIALCGGAGVDEAVGALPVAARFPVEWFLAVSVGSIRPTLWVRPSWIAGADARRRGASIPFIDELEAGVLVRLSPQHRYWEDVNAGGGLALGIVYREFMDTRSVAAVMGFNLVGAR</sequence>
<feature type="chain" id="PRO_5045820807" description="YjbH domain-containing protein" evidence="1">
    <location>
        <begin position="19"/>
        <end position="234"/>
    </location>
</feature>
<organism evidence="2 3">
    <name type="scientific">Pendulispora albinea</name>
    <dbReference type="NCBI Taxonomy" id="2741071"/>
    <lineage>
        <taxon>Bacteria</taxon>
        <taxon>Pseudomonadati</taxon>
        <taxon>Myxococcota</taxon>
        <taxon>Myxococcia</taxon>
        <taxon>Myxococcales</taxon>
        <taxon>Sorangiineae</taxon>
        <taxon>Pendulisporaceae</taxon>
        <taxon>Pendulispora</taxon>
    </lineage>
</organism>
<dbReference type="Proteomes" id="UP001370348">
    <property type="component" value="Chromosome"/>
</dbReference>
<name>A0ABZ2LUD8_9BACT</name>
<proteinExistence type="predicted"/>
<accession>A0ABZ2LUD8</accession>
<evidence type="ECO:0000313" key="2">
    <source>
        <dbReference type="EMBL" id="WXB13468.1"/>
    </source>
</evidence>
<keyword evidence="3" id="KW-1185">Reference proteome</keyword>